<keyword evidence="2" id="KW-0326">Glycosidase</keyword>
<dbReference type="GO" id="GO:0005975">
    <property type="term" value="P:carbohydrate metabolic process"/>
    <property type="evidence" value="ECO:0007669"/>
    <property type="project" value="InterPro"/>
</dbReference>
<dbReference type="GO" id="GO:0004565">
    <property type="term" value="F:beta-galactosidase activity"/>
    <property type="evidence" value="ECO:0007669"/>
    <property type="project" value="InterPro"/>
</dbReference>
<dbReference type="Gene3D" id="3.20.20.80">
    <property type="entry name" value="Glycosidases"/>
    <property type="match status" value="1"/>
</dbReference>
<protein>
    <recommendedName>
        <fullName evidence="4">Glycoside hydrolase family 42 N-terminal domain-containing protein</fullName>
    </recommendedName>
</protein>
<keyword evidence="3" id="KW-0732">Signal</keyword>
<dbReference type="GeneID" id="17286549"/>
<reference evidence="6" key="1">
    <citation type="journal article" date="2013" name="Nature">
        <title>Pan genome of the phytoplankton Emiliania underpins its global distribution.</title>
        <authorList>
            <person name="Read B.A."/>
            <person name="Kegel J."/>
            <person name="Klute M.J."/>
            <person name="Kuo A."/>
            <person name="Lefebvre S.C."/>
            <person name="Maumus F."/>
            <person name="Mayer C."/>
            <person name="Miller J."/>
            <person name="Monier A."/>
            <person name="Salamov A."/>
            <person name="Young J."/>
            <person name="Aguilar M."/>
            <person name="Claverie J.M."/>
            <person name="Frickenhaus S."/>
            <person name="Gonzalez K."/>
            <person name="Herman E.K."/>
            <person name="Lin Y.C."/>
            <person name="Napier J."/>
            <person name="Ogata H."/>
            <person name="Sarno A.F."/>
            <person name="Shmutz J."/>
            <person name="Schroeder D."/>
            <person name="de Vargas C."/>
            <person name="Verret F."/>
            <person name="von Dassow P."/>
            <person name="Valentin K."/>
            <person name="Van de Peer Y."/>
            <person name="Wheeler G."/>
            <person name="Dacks J.B."/>
            <person name="Delwiche C.F."/>
            <person name="Dyhrman S.T."/>
            <person name="Glockner G."/>
            <person name="John U."/>
            <person name="Richards T."/>
            <person name="Worden A.Z."/>
            <person name="Zhang X."/>
            <person name="Grigoriev I.V."/>
            <person name="Allen A.E."/>
            <person name="Bidle K."/>
            <person name="Borodovsky M."/>
            <person name="Bowler C."/>
            <person name="Brownlee C."/>
            <person name="Cock J.M."/>
            <person name="Elias M."/>
            <person name="Gladyshev V.N."/>
            <person name="Groth M."/>
            <person name="Guda C."/>
            <person name="Hadaegh A."/>
            <person name="Iglesias-Rodriguez M.D."/>
            <person name="Jenkins J."/>
            <person name="Jones B.M."/>
            <person name="Lawson T."/>
            <person name="Leese F."/>
            <person name="Lindquist E."/>
            <person name="Lobanov A."/>
            <person name="Lomsadze A."/>
            <person name="Malik S.B."/>
            <person name="Marsh M.E."/>
            <person name="Mackinder L."/>
            <person name="Mock T."/>
            <person name="Mueller-Roeber B."/>
            <person name="Pagarete A."/>
            <person name="Parker M."/>
            <person name="Probert I."/>
            <person name="Quesneville H."/>
            <person name="Raines C."/>
            <person name="Rensing S.A."/>
            <person name="Riano-Pachon D.M."/>
            <person name="Richier S."/>
            <person name="Rokitta S."/>
            <person name="Shiraiwa Y."/>
            <person name="Soanes D.M."/>
            <person name="van der Giezen M."/>
            <person name="Wahlund T.M."/>
            <person name="Williams B."/>
            <person name="Wilson W."/>
            <person name="Wolfe G."/>
            <person name="Wurch L.L."/>
        </authorList>
    </citation>
    <scope>NUCLEOTIDE SEQUENCE</scope>
</reference>
<sequence length="180" mass="19152">MARARALCGLLLAASAVSRPAQPMLTYVTLWKDQMKPWGLDPDANPDALSAWLVSAGSKVRYSTKIKARGAGVSHVMISASWADVEPKEGAFDLAPLRRLIGKIGQKGLLSMVVLDAFRSSQSGGAGDARVASFPRWIANQQPEALVVVPFARRKVVFAHVILGRPGGTTTCMGWAGSLP</sequence>
<dbReference type="InterPro" id="IPR017853">
    <property type="entry name" value="GH"/>
</dbReference>
<dbReference type="KEGG" id="ehx:EMIHUDRAFT_199567"/>
<feature type="signal peptide" evidence="3">
    <location>
        <begin position="1"/>
        <end position="23"/>
    </location>
</feature>
<evidence type="ECO:0000313" key="6">
    <source>
        <dbReference type="Proteomes" id="UP000013827"/>
    </source>
</evidence>
<organism evidence="5 6">
    <name type="scientific">Emiliania huxleyi (strain CCMP1516)</name>
    <dbReference type="NCBI Taxonomy" id="280463"/>
    <lineage>
        <taxon>Eukaryota</taxon>
        <taxon>Haptista</taxon>
        <taxon>Haptophyta</taxon>
        <taxon>Prymnesiophyceae</taxon>
        <taxon>Isochrysidales</taxon>
        <taxon>Noelaerhabdaceae</taxon>
        <taxon>Emiliania</taxon>
    </lineage>
</organism>
<evidence type="ECO:0000256" key="1">
    <source>
        <dbReference type="ARBA" id="ARBA00022801"/>
    </source>
</evidence>
<dbReference type="GO" id="GO:0009341">
    <property type="term" value="C:beta-galactosidase complex"/>
    <property type="evidence" value="ECO:0007669"/>
    <property type="project" value="InterPro"/>
</dbReference>
<proteinExistence type="predicted"/>
<name>A0A0D3KZU4_EMIH1</name>
<keyword evidence="6" id="KW-1185">Reference proteome</keyword>
<feature type="chain" id="PRO_5044275318" description="Glycoside hydrolase family 42 N-terminal domain-containing protein" evidence="3">
    <location>
        <begin position="24"/>
        <end position="180"/>
    </location>
</feature>
<dbReference type="RefSeq" id="XP_005793708.1">
    <property type="nucleotide sequence ID" value="XM_005793651.1"/>
</dbReference>
<accession>A0A0D3KZU4</accession>
<reference evidence="5" key="2">
    <citation type="submission" date="2024-10" db="UniProtKB">
        <authorList>
            <consortium name="EnsemblProtists"/>
        </authorList>
    </citation>
    <scope>IDENTIFICATION</scope>
</reference>
<dbReference type="HOGENOM" id="CLU_1498978_0_0_1"/>
<dbReference type="Proteomes" id="UP000013827">
    <property type="component" value="Unassembled WGS sequence"/>
</dbReference>
<feature type="domain" description="Glycoside hydrolase family 42 N-terminal" evidence="4">
    <location>
        <begin position="70"/>
        <end position="148"/>
    </location>
</feature>
<keyword evidence="1" id="KW-0378">Hydrolase</keyword>
<dbReference type="Pfam" id="PF02449">
    <property type="entry name" value="Glyco_hydro_42"/>
    <property type="match status" value="1"/>
</dbReference>
<dbReference type="EnsemblProtists" id="EOD41279">
    <property type="protein sequence ID" value="EOD41279"/>
    <property type="gene ID" value="EMIHUDRAFT_199567"/>
</dbReference>
<dbReference type="InterPro" id="IPR013529">
    <property type="entry name" value="Glyco_hydro_42_N"/>
</dbReference>
<dbReference type="PaxDb" id="2903-EOD41279"/>
<evidence type="ECO:0000259" key="4">
    <source>
        <dbReference type="Pfam" id="PF02449"/>
    </source>
</evidence>
<dbReference type="AlphaFoldDB" id="A0A0D3KZU4"/>
<evidence type="ECO:0000313" key="5">
    <source>
        <dbReference type="EnsemblProtists" id="EOD41279"/>
    </source>
</evidence>
<evidence type="ECO:0000256" key="3">
    <source>
        <dbReference type="SAM" id="SignalP"/>
    </source>
</evidence>
<evidence type="ECO:0000256" key="2">
    <source>
        <dbReference type="ARBA" id="ARBA00023295"/>
    </source>
</evidence>
<dbReference type="SUPFAM" id="SSF51445">
    <property type="entry name" value="(Trans)glycosidases"/>
    <property type="match status" value="1"/>
</dbReference>